<accession>C0PR32</accession>
<proteinExistence type="evidence at transcript level"/>
<sequence length="35" mass="4365">MISRNHSSFTSFIFTCISWSYYYIINRSKFKYIIF</sequence>
<keyword evidence="1" id="KW-0812">Transmembrane</keyword>
<reference evidence="2" key="1">
    <citation type="submission" date="2009-02" db="EMBL/GenBank/DDBJ databases">
        <title>Full length sequence-verified cDNA sequences from Sitka spruce (Picea sitchensis).</title>
        <authorList>
            <person name="Reid K.E."/>
            <person name="Liao N."/>
            <person name="Ralph S."/>
            <person name="Kolosova N."/>
            <person name="Oddy C."/>
            <person name="Moore R."/>
            <person name="Mayo M."/>
            <person name="Wagner S."/>
            <person name="King J."/>
            <person name="Yanchuk A."/>
            <person name="Holt R."/>
            <person name="Jones S."/>
            <person name="Marra M."/>
            <person name="Ritland C.E."/>
            <person name="Ritland K."/>
            <person name="Bohlmann J."/>
        </authorList>
    </citation>
    <scope>NUCLEOTIDE SEQUENCE</scope>
    <source>
        <tissue evidence="2">Green portion of the leader tissue</tissue>
    </source>
</reference>
<protein>
    <submittedName>
        <fullName evidence="2">Uncharacterized protein</fullName>
    </submittedName>
</protein>
<feature type="transmembrane region" description="Helical" evidence="1">
    <location>
        <begin position="6"/>
        <end position="25"/>
    </location>
</feature>
<dbReference type="AlphaFoldDB" id="C0PR32"/>
<keyword evidence="1" id="KW-1133">Transmembrane helix</keyword>
<evidence type="ECO:0000256" key="1">
    <source>
        <dbReference type="SAM" id="Phobius"/>
    </source>
</evidence>
<keyword evidence="1" id="KW-0472">Membrane</keyword>
<evidence type="ECO:0000313" key="2">
    <source>
        <dbReference type="EMBL" id="ACN40272.1"/>
    </source>
</evidence>
<name>C0PR32_PICSI</name>
<organism evidence="2">
    <name type="scientific">Picea sitchensis</name>
    <name type="common">Sitka spruce</name>
    <name type="synonym">Pinus sitchensis</name>
    <dbReference type="NCBI Taxonomy" id="3332"/>
    <lineage>
        <taxon>Eukaryota</taxon>
        <taxon>Viridiplantae</taxon>
        <taxon>Streptophyta</taxon>
        <taxon>Embryophyta</taxon>
        <taxon>Tracheophyta</taxon>
        <taxon>Spermatophyta</taxon>
        <taxon>Pinopsida</taxon>
        <taxon>Pinidae</taxon>
        <taxon>Conifers I</taxon>
        <taxon>Pinales</taxon>
        <taxon>Pinaceae</taxon>
        <taxon>Picea</taxon>
    </lineage>
</organism>
<dbReference type="EMBL" id="BT070772">
    <property type="protein sequence ID" value="ACN40272.1"/>
    <property type="molecule type" value="mRNA"/>
</dbReference>